<dbReference type="InParanoid" id="Q18497"/>
<dbReference type="Bgee" id="WBGene00007970">
    <property type="expression patterns" value="Expressed in pharyngeal muscle cell (C elegans) and 2 other cell types or tissues"/>
</dbReference>
<dbReference type="UCSC" id="C36A4.10">
    <property type="organism name" value="c. elegans"/>
</dbReference>
<dbReference type="PaxDb" id="6239-C36A4.10"/>
<dbReference type="EMBL" id="BX284603">
    <property type="protein sequence ID" value="CAA91276.2"/>
    <property type="molecule type" value="Genomic_DNA"/>
</dbReference>
<evidence type="ECO:0000313" key="3">
    <source>
        <dbReference type="WormBase" id="C36A4.10"/>
    </source>
</evidence>
<dbReference type="IntAct" id="Q18497">
    <property type="interactions" value="1"/>
</dbReference>
<dbReference type="KEGG" id="cel:CELE_C36A4.10"/>
<dbReference type="PIR" id="T19769">
    <property type="entry name" value="T19769"/>
</dbReference>
<dbReference type="GeneID" id="175494"/>
<dbReference type="CTD" id="175494"/>
<dbReference type="AlphaFoldDB" id="Q18497"/>
<dbReference type="WormBase" id="C36A4.10">
    <property type="protein sequence ID" value="CE33979"/>
    <property type="gene ID" value="WBGene00007970"/>
</dbReference>
<protein>
    <submittedName>
        <fullName evidence="1">Uncharacterized protein</fullName>
    </submittedName>
</protein>
<proteinExistence type="predicted"/>
<dbReference type="Proteomes" id="UP000001940">
    <property type="component" value="Chromosome III"/>
</dbReference>
<dbReference type="RefSeq" id="NP_001369884.1">
    <property type="nucleotide sequence ID" value="NM_001384058.1"/>
</dbReference>
<sequence length="37" mass="4581">MVYCDTDSIIFYRISIYCIYHILRYGFQNKKKEDDLL</sequence>
<evidence type="ECO:0000313" key="2">
    <source>
        <dbReference type="Proteomes" id="UP000001940"/>
    </source>
</evidence>
<accession>Q18497</accession>
<organism evidence="1 2">
    <name type="scientific">Caenorhabditis elegans</name>
    <dbReference type="NCBI Taxonomy" id="6239"/>
    <lineage>
        <taxon>Eukaryota</taxon>
        <taxon>Metazoa</taxon>
        <taxon>Ecdysozoa</taxon>
        <taxon>Nematoda</taxon>
        <taxon>Chromadorea</taxon>
        <taxon>Rhabditida</taxon>
        <taxon>Rhabditina</taxon>
        <taxon>Rhabditomorpha</taxon>
        <taxon>Rhabditoidea</taxon>
        <taxon>Rhabditidae</taxon>
        <taxon>Peloderinae</taxon>
        <taxon>Caenorhabditis</taxon>
    </lineage>
</organism>
<name>Q18497_CAEEL</name>
<gene>
    <name evidence="1 3" type="ORF">C36A4.10</name>
    <name evidence="1" type="ORF">CELE_C36A4.10</name>
</gene>
<dbReference type="AGR" id="WB:WBGene00007970"/>
<evidence type="ECO:0000313" key="1">
    <source>
        <dbReference type="EMBL" id="CAA91276.2"/>
    </source>
</evidence>
<reference evidence="1 2" key="1">
    <citation type="journal article" date="1998" name="Science">
        <title>Genome sequence of the nematode C. elegans: a platform for investigating biology.</title>
        <authorList>
            <consortium name="The C. elegans sequencing consortium"/>
            <person name="Sulson J.E."/>
            <person name="Waterston R."/>
        </authorList>
    </citation>
    <scope>NUCLEOTIDE SEQUENCE [LARGE SCALE GENOMIC DNA]</scope>
    <source>
        <strain evidence="1 2">Bristol N2</strain>
    </source>
</reference>
<dbReference type="HOGENOM" id="CLU_3338024_0_0_1"/>
<keyword evidence="2" id="KW-1185">Reference proteome</keyword>